<organism evidence="8 9">
    <name type="scientific">Zopfia rhizophila CBS 207.26</name>
    <dbReference type="NCBI Taxonomy" id="1314779"/>
    <lineage>
        <taxon>Eukaryota</taxon>
        <taxon>Fungi</taxon>
        <taxon>Dikarya</taxon>
        <taxon>Ascomycota</taxon>
        <taxon>Pezizomycotina</taxon>
        <taxon>Dothideomycetes</taxon>
        <taxon>Dothideomycetes incertae sedis</taxon>
        <taxon>Zopfiaceae</taxon>
        <taxon>Zopfia</taxon>
    </lineage>
</organism>
<dbReference type="Proteomes" id="UP000800200">
    <property type="component" value="Unassembled WGS sequence"/>
</dbReference>
<feature type="domain" description="Rhodopsin" evidence="7">
    <location>
        <begin position="49"/>
        <end position="293"/>
    </location>
</feature>
<dbReference type="AlphaFoldDB" id="A0A6A6E0S9"/>
<dbReference type="OrthoDB" id="444631at2759"/>
<feature type="transmembrane region" description="Helical" evidence="6">
    <location>
        <begin position="67"/>
        <end position="90"/>
    </location>
</feature>
<protein>
    <recommendedName>
        <fullName evidence="7">Rhodopsin domain-containing protein</fullName>
    </recommendedName>
</protein>
<proteinExistence type="inferred from homology"/>
<keyword evidence="9" id="KW-1185">Reference proteome</keyword>
<dbReference type="PANTHER" id="PTHR33048:SF92">
    <property type="entry name" value="INTEGRAL MEMBRANE PROTEIN"/>
    <property type="match status" value="1"/>
</dbReference>
<dbReference type="InterPro" id="IPR049326">
    <property type="entry name" value="Rhodopsin_dom_fungi"/>
</dbReference>
<sequence length="395" mass="44718">MATPTPGLRPMSDAEFRWRVTHTGKISGPVLKITTSVLLSLALVCLIGRLTLRFLSRRRLYLDDGFLCLAAGCLCGTTAILFQNCFTFFLTSTIHQDPSLQNTTAYPPYLPSLSQFESRRNLYTILAWTTLIAVKFCFFAFFKPLIRCRRKIKIWYWFSVAFTVVAWALALFDAYGFDAFYSTRTRVFSQDYYTVSGKVSITLCVVDIVSDLMIVSIPILLLRPSTLRTTTKIGVGTFLCLSLFMVICSLIRAVGFVPDQGDVPSVSWRYFWLQIECCTAVIMGSVTVFRTVLVGEKKRRVKEYVHRKWIARLREWPRKSKHPPRGGCECGRALEEGKAGVQEDVRMPTRPSPTFMGFPSFIRRGIGVIGDSTFSEEKHGSLKVDYNAVGREQSV</sequence>
<dbReference type="EMBL" id="ML994637">
    <property type="protein sequence ID" value="KAF2184595.1"/>
    <property type="molecule type" value="Genomic_DNA"/>
</dbReference>
<evidence type="ECO:0000259" key="7">
    <source>
        <dbReference type="Pfam" id="PF20684"/>
    </source>
</evidence>
<comment type="subcellular location">
    <subcellularLocation>
        <location evidence="1">Membrane</location>
        <topology evidence="1">Multi-pass membrane protein</topology>
    </subcellularLocation>
</comment>
<keyword evidence="4 6" id="KW-0472">Membrane</keyword>
<feature type="transmembrane region" description="Helical" evidence="6">
    <location>
        <begin position="33"/>
        <end position="55"/>
    </location>
</feature>
<comment type="similarity">
    <text evidence="5">Belongs to the SAT4 family.</text>
</comment>
<feature type="transmembrane region" description="Helical" evidence="6">
    <location>
        <begin position="197"/>
        <end position="221"/>
    </location>
</feature>
<evidence type="ECO:0000256" key="2">
    <source>
        <dbReference type="ARBA" id="ARBA00022692"/>
    </source>
</evidence>
<reference evidence="8" key="1">
    <citation type="journal article" date="2020" name="Stud. Mycol.">
        <title>101 Dothideomycetes genomes: a test case for predicting lifestyles and emergence of pathogens.</title>
        <authorList>
            <person name="Haridas S."/>
            <person name="Albert R."/>
            <person name="Binder M."/>
            <person name="Bloem J."/>
            <person name="Labutti K."/>
            <person name="Salamov A."/>
            <person name="Andreopoulos B."/>
            <person name="Baker S."/>
            <person name="Barry K."/>
            <person name="Bills G."/>
            <person name="Bluhm B."/>
            <person name="Cannon C."/>
            <person name="Castanera R."/>
            <person name="Culley D."/>
            <person name="Daum C."/>
            <person name="Ezra D."/>
            <person name="Gonzalez J."/>
            <person name="Henrissat B."/>
            <person name="Kuo A."/>
            <person name="Liang C."/>
            <person name="Lipzen A."/>
            <person name="Lutzoni F."/>
            <person name="Magnuson J."/>
            <person name="Mondo S."/>
            <person name="Nolan M."/>
            <person name="Ohm R."/>
            <person name="Pangilinan J."/>
            <person name="Park H.-J."/>
            <person name="Ramirez L."/>
            <person name="Alfaro M."/>
            <person name="Sun H."/>
            <person name="Tritt A."/>
            <person name="Yoshinaga Y."/>
            <person name="Zwiers L.-H."/>
            <person name="Turgeon B."/>
            <person name="Goodwin S."/>
            <person name="Spatafora J."/>
            <person name="Crous P."/>
            <person name="Grigoriev I."/>
        </authorList>
    </citation>
    <scope>NUCLEOTIDE SEQUENCE</scope>
    <source>
        <strain evidence="8">CBS 207.26</strain>
    </source>
</reference>
<evidence type="ECO:0000256" key="6">
    <source>
        <dbReference type="SAM" id="Phobius"/>
    </source>
</evidence>
<dbReference type="GO" id="GO:0016020">
    <property type="term" value="C:membrane"/>
    <property type="evidence" value="ECO:0007669"/>
    <property type="project" value="UniProtKB-SubCell"/>
</dbReference>
<dbReference type="Pfam" id="PF20684">
    <property type="entry name" value="Fung_rhodopsin"/>
    <property type="match status" value="1"/>
</dbReference>
<feature type="transmembrane region" description="Helical" evidence="6">
    <location>
        <begin position="270"/>
        <end position="293"/>
    </location>
</feature>
<keyword evidence="3 6" id="KW-1133">Transmembrane helix</keyword>
<evidence type="ECO:0000256" key="3">
    <source>
        <dbReference type="ARBA" id="ARBA00022989"/>
    </source>
</evidence>
<feature type="transmembrane region" description="Helical" evidence="6">
    <location>
        <begin position="122"/>
        <end position="142"/>
    </location>
</feature>
<dbReference type="PANTHER" id="PTHR33048">
    <property type="entry name" value="PTH11-LIKE INTEGRAL MEMBRANE PROTEIN (AFU_ORTHOLOGUE AFUA_5G11245)"/>
    <property type="match status" value="1"/>
</dbReference>
<name>A0A6A6E0S9_9PEZI</name>
<keyword evidence="2 6" id="KW-0812">Transmembrane</keyword>
<feature type="transmembrane region" description="Helical" evidence="6">
    <location>
        <begin position="154"/>
        <end position="177"/>
    </location>
</feature>
<dbReference type="InterPro" id="IPR052337">
    <property type="entry name" value="SAT4-like"/>
</dbReference>
<feature type="transmembrane region" description="Helical" evidence="6">
    <location>
        <begin position="233"/>
        <end position="258"/>
    </location>
</feature>
<evidence type="ECO:0000256" key="4">
    <source>
        <dbReference type="ARBA" id="ARBA00023136"/>
    </source>
</evidence>
<evidence type="ECO:0000313" key="9">
    <source>
        <dbReference type="Proteomes" id="UP000800200"/>
    </source>
</evidence>
<evidence type="ECO:0000256" key="5">
    <source>
        <dbReference type="ARBA" id="ARBA00038359"/>
    </source>
</evidence>
<evidence type="ECO:0000313" key="8">
    <source>
        <dbReference type="EMBL" id="KAF2184595.1"/>
    </source>
</evidence>
<gene>
    <name evidence="8" type="ORF">K469DRAFT_666410</name>
</gene>
<accession>A0A6A6E0S9</accession>
<evidence type="ECO:0000256" key="1">
    <source>
        <dbReference type="ARBA" id="ARBA00004141"/>
    </source>
</evidence>